<organism evidence="2">
    <name type="scientific">Siphoviridae sp. ctoic9</name>
    <dbReference type="NCBI Taxonomy" id="2825671"/>
    <lineage>
        <taxon>Viruses</taxon>
        <taxon>Duplodnaviria</taxon>
        <taxon>Heunggongvirae</taxon>
        <taxon>Uroviricota</taxon>
        <taxon>Caudoviricetes</taxon>
    </lineage>
</organism>
<accession>A0A8S5Q895</accession>
<proteinExistence type="predicted"/>
<dbReference type="EMBL" id="BK015608">
    <property type="protein sequence ID" value="DAE15614.1"/>
    <property type="molecule type" value="Genomic_DNA"/>
</dbReference>
<feature type="compositionally biased region" description="Basic and acidic residues" evidence="1">
    <location>
        <begin position="197"/>
        <end position="232"/>
    </location>
</feature>
<sequence>MKDEAQTQRRVRTWLSAEEALEARRLRKLFGFKSDHQLFKASVLMTIHLLQEAERRNNDPEDTTIQETFKILTEWESPEFGRRNRKRKTLKREEVVLRKLFDNQAPTISEKETVAEQANASHYDAPKWYARFVQAHYQMLYDKYASRSERLTGDTLAPRDLLHESLLRLQSPPSHVTSYASYERWALSKFGESSFPNHEHAGELHHEPHHTLSGEPHHTGAINHDNHDAPQD</sequence>
<name>A0A8S5Q895_9CAUD</name>
<reference evidence="2" key="1">
    <citation type="journal article" date="2021" name="Proc. Natl. Acad. Sci. U.S.A.">
        <title>A Catalog of Tens of Thousands of Viruses from Human Metagenomes Reveals Hidden Associations with Chronic Diseases.</title>
        <authorList>
            <person name="Tisza M.J."/>
            <person name="Buck C.B."/>
        </authorList>
    </citation>
    <scope>NUCLEOTIDE SEQUENCE</scope>
    <source>
        <strain evidence="2">Ctoic9</strain>
    </source>
</reference>
<evidence type="ECO:0000256" key="1">
    <source>
        <dbReference type="SAM" id="MobiDB-lite"/>
    </source>
</evidence>
<protein>
    <submittedName>
        <fullName evidence="2">Uncharacterized protein</fullName>
    </submittedName>
</protein>
<feature type="region of interest" description="Disordered" evidence="1">
    <location>
        <begin position="196"/>
        <end position="232"/>
    </location>
</feature>
<evidence type="ECO:0000313" key="2">
    <source>
        <dbReference type="EMBL" id="DAE15614.1"/>
    </source>
</evidence>